<proteinExistence type="predicted"/>
<evidence type="ECO:0000313" key="1">
    <source>
        <dbReference type="EMBL" id="CAF4236645.1"/>
    </source>
</evidence>
<reference evidence="1" key="1">
    <citation type="submission" date="2021-02" db="EMBL/GenBank/DDBJ databases">
        <authorList>
            <person name="Nowell W R."/>
        </authorList>
    </citation>
    <scope>NUCLEOTIDE SEQUENCE</scope>
</reference>
<comment type="caution">
    <text evidence="1">The sequence shown here is derived from an EMBL/GenBank/DDBJ whole genome shotgun (WGS) entry which is preliminary data.</text>
</comment>
<organism evidence="1 2">
    <name type="scientific">Didymodactylos carnosus</name>
    <dbReference type="NCBI Taxonomy" id="1234261"/>
    <lineage>
        <taxon>Eukaryota</taxon>
        <taxon>Metazoa</taxon>
        <taxon>Spiralia</taxon>
        <taxon>Gnathifera</taxon>
        <taxon>Rotifera</taxon>
        <taxon>Eurotatoria</taxon>
        <taxon>Bdelloidea</taxon>
        <taxon>Philodinida</taxon>
        <taxon>Philodinidae</taxon>
        <taxon>Didymodactylos</taxon>
    </lineage>
</organism>
<feature type="non-terminal residue" evidence="1">
    <location>
        <position position="995"/>
    </location>
</feature>
<gene>
    <name evidence="1" type="ORF">TMI583_LOCUS35328</name>
</gene>
<evidence type="ECO:0000313" key="2">
    <source>
        <dbReference type="Proteomes" id="UP000682733"/>
    </source>
</evidence>
<protein>
    <submittedName>
        <fullName evidence="1">Uncharacterized protein</fullName>
    </submittedName>
</protein>
<accession>A0A8S2SRJ8</accession>
<sequence>MCYEEAMKDKFYSFANYYRSSCIQNINYGQGISSKRQFKRSLNQLKLSIDKEMSFLQNAAQIVFEIDEKNRQLGFANYGNEYDKQVKEKLTIWNIFSATIFNVNGTSIDWKDLTTVKYLCDENKAKKLFKQLQEKKLIKPTRISYKFKEQVELPSIFNNKTTKDKLCSYLKQKLEERKKPGRHLNELSYEMFKNDLIELEIFLPCLPHFIKLIQENGFVQPIATQEEDRLLILKRFVEEELMEKSFPTAKDNLKGTLFECLKEMSNEKLFKGKKTEFFDEIKRLFKLKNQTHLSENELDKFYEFLQGKSLIESIDQYSVIKEKIVRKNKEIKNDYCYANLYDFERYYTDEFQQFDLIFRKNFLRAILIEQEFDTDISCFALRDTVDSTNFELFTTQDEAIDYLWNYLRANSLIKSPSVNIGWIDSDEVKTKLEDIRREIRWFLKDEWKNELEEAVNSVYNIIDQTVGEIKKLPTDKTIASYLEIKTNYFLNQKKHVPEALDEFIELAFDVIFQLQEKKEPPKWYEIAAVIALGVVQVVAGVMAKMFIPVAGQLIGEFLISTGCDDILFGVRCAIAGDFSWEKYWQHKKQSMLTSALTSVVFVGVSFLKNSKKLESVRKAFGYQKLTGAKKLHTAATKLGKTANISKYVGKEIVKTLAQTGLSELASMGIDSMLENISEFYEKQLTQSIRDSINEKWNTIASEMKEIFRLCLGRALVTASGGKGFLQRVFTSYAPSLINLGVNVKEMAQMIHGFLEKLRDDLKNARKSLNTTNKDYTLTEPQTVHFENYQKNKIDLISTCLSDTFNQKLKHGLIAPVLNFAVNKLISKGVESLASADRIEQLTNRFELIHAASNPNDTLTQFADELQIFIAEGKPIDLKDMGINPKDIQPANIDGCTLQQVYDLSIYKVKTYRGKDGNIYVRRTVLKQHYRNVRGDKAAGLHEQKKISEILGCTVTKGEIVDNEQRCVLTQKKGVAVELVIRGNVDEIKHAEIIVN</sequence>
<dbReference type="EMBL" id="CAJOBA010050653">
    <property type="protein sequence ID" value="CAF4236645.1"/>
    <property type="molecule type" value="Genomic_DNA"/>
</dbReference>
<dbReference type="Proteomes" id="UP000682733">
    <property type="component" value="Unassembled WGS sequence"/>
</dbReference>
<dbReference type="AlphaFoldDB" id="A0A8S2SRJ8"/>
<name>A0A8S2SRJ8_9BILA</name>